<dbReference type="WBParaSite" id="GPLIN_001504900">
    <property type="protein sequence ID" value="GPLIN_001504900"/>
    <property type="gene ID" value="GPLIN_001504900"/>
</dbReference>
<evidence type="ECO:0000313" key="3">
    <source>
        <dbReference type="WBParaSite" id="GPLIN_001504900"/>
    </source>
</evidence>
<feature type="transmembrane region" description="Helical" evidence="1">
    <location>
        <begin position="86"/>
        <end position="106"/>
    </location>
</feature>
<dbReference type="AlphaFoldDB" id="A0A183CQ91"/>
<organism evidence="2 3">
    <name type="scientific">Globodera pallida</name>
    <name type="common">Potato cyst nematode worm</name>
    <name type="synonym">Heterodera pallida</name>
    <dbReference type="NCBI Taxonomy" id="36090"/>
    <lineage>
        <taxon>Eukaryota</taxon>
        <taxon>Metazoa</taxon>
        <taxon>Ecdysozoa</taxon>
        <taxon>Nematoda</taxon>
        <taxon>Chromadorea</taxon>
        <taxon>Rhabditida</taxon>
        <taxon>Tylenchina</taxon>
        <taxon>Tylenchomorpha</taxon>
        <taxon>Tylenchoidea</taxon>
        <taxon>Heteroderidae</taxon>
        <taxon>Heteroderinae</taxon>
        <taxon>Globodera</taxon>
    </lineage>
</organism>
<protein>
    <submittedName>
        <fullName evidence="3">Vezatin domain-containing protein</fullName>
    </submittedName>
</protein>
<name>A0A183CQ91_GLOPA</name>
<reference evidence="3" key="3">
    <citation type="submission" date="2016-06" db="UniProtKB">
        <authorList>
            <consortium name="WormBaseParasite"/>
        </authorList>
    </citation>
    <scope>IDENTIFICATION</scope>
</reference>
<evidence type="ECO:0000313" key="2">
    <source>
        <dbReference type="Proteomes" id="UP000050741"/>
    </source>
</evidence>
<proteinExistence type="predicted"/>
<keyword evidence="1" id="KW-0812">Transmembrane</keyword>
<dbReference type="Proteomes" id="UP000050741">
    <property type="component" value="Unassembled WGS sequence"/>
</dbReference>
<sequence length="233" mass="26138">MLFLFRQCWHDAVERGLLDEQDIELLEQDGDDNNELDASQKGGNDDHHQHGAVRQQQLLAVVIVSSVVAVAVACGGLFAFASLCVLFTAIAALFVLFLPRLAFWLWTRRVDERFRHFVFALRQRELALFSLRQPPLSAADGSTSSSSTFQLPFRTQRIRCLRQLCQFVHAFNCASTELVSTSGERDSLLFNFVSDEMRTLSGEEQTEPADDNDLHTNALKACGEMSGIAHFLN</sequence>
<reference evidence="2" key="2">
    <citation type="submission" date="2014-05" db="EMBL/GenBank/DDBJ databases">
        <title>The genome and life-stage specific transcriptomes of Globodera pallida elucidate key aspects of plant parasitism by a cyst nematode.</title>
        <authorList>
            <person name="Cotton J.A."/>
            <person name="Lilley C.J."/>
            <person name="Jones L.M."/>
            <person name="Kikuchi T."/>
            <person name="Reid A.J."/>
            <person name="Thorpe P."/>
            <person name="Tsai I.J."/>
            <person name="Beasley H."/>
            <person name="Blok V."/>
            <person name="Cock P.J.A."/>
            <person name="Van den Akker S.E."/>
            <person name="Holroyd N."/>
            <person name="Hunt M."/>
            <person name="Mantelin S."/>
            <person name="Naghra H."/>
            <person name="Pain A."/>
            <person name="Palomares-Rius J.E."/>
            <person name="Zarowiecki M."/>
            <person name="Berriman M."/>
            <person name="Jones J.T."/>
            <person name="Urwin P.E."/>
        </authorList>
    </citation>
    <scope>NUCLEOTIDE SEQUENCE [LARGE SCALE GENOMIC DNA]</scope>
    <source>
        <strain evidence="2">Lindley</strain>
    </source>
</reference>
<evidence type="ECO:0000256" key="1">
    <source>
        <dbReference type="SAM" id="Phobius"/>
    </source>
</evidence>
<keyword evidence="1" id="KW-0472">Membrane</keyword>
<keyword evidence="1" id="KW-1133">Transmembrane helix</keyword>
<keyword evidence="2" id="KW-1185">Reference proteome</keyword>
<accession>A0A183CQ91</accession>
<reference evidence="2" key="1">
    <citation type="submission" date="2013-12" db="EMBL/GenBank/DDBJ databases">
        <authorList>
            <person name="Aslett M."/>
        </authorList>
    </citation>
    <scope>NUCLEOTIDE SEQUENCE [LARGE SCALE GENOMIC DNA]</scope>
    <source>
        <strain evidence="2">Lindley</strain>
    </source>
</reference>
<feature type="transmembrane region" description="Helical" evidence="1">
    <location>
        <begin position="58"/>
        <end position="80"/>
    </location>
</feature>